<dbReference type="STRING" id="311402.Avi_6173"/>
<dbReference type="eggNOG" id="COG0827">
    <property type="taxonomic scope" value="Bacteria"/>
</dbReference>
<dbReference type="SUPFAM" id="SSF46785">
    <property type="entry name" value="Winged helix' DNA-binding domain"/>
    <property type="match status" value="1"/>
</dbReference>
<dbReference type="InterPro" id="IPR002052">
    <property type="entry name" value="DNA_methylase_N6_adenine_CS"/>
</dbReference>
<dbReference type="GO" id="GO:0008168">
    <property type="term" value="F:methyltransferase activity"/>
    <property type="evidence" value="ECO:0007669"/>
    <property type="project" value="InterPro"/>
</dbReference>
<gene>
    <name evidence="2" type="ordered locus">Avi_6173</name>
</gene>
<accession>B9K2R4</accession>
<dbReference type="GO" id="GO:0003676">
    <property type="term" value="F:nucleic acid binding"/>
    <property type="evidence" value="ECO:0007669"/>
    <property type="project" value="InterPro"/>
</dbReference>
<dbReference type="InterPro" id="IPR036390">
    <property type="entry name" value="WH_DNA-bd_sf"/>
</dbReference>
<dbReference type="GO" id="GO:0032259">
    <property type="term" value="P:methylation"/>
    <property type="evidence" value="ECO:0007669"/>
    <property type="project" value="InterPro"/>
</dbReference>
<dbReference type="Gene3D" id="1.10.10.10">
    <property type="entry name" value="Winged helix-like DNA-binding domain superfamily/Winged helix DNA-binding domain"/>
    <property type="match status" value="1"/>
</dbReference>
<dbReference type="SMART" id="SM00843">
    <property type="entry name" value="Ftsk_gamma"/>
    <property type="match status" value="1"/>
</dbReference>
<reference evidence="2 3" key="1">
    <citation type="journal article" date="2009" name="J. Bacteriol.">
        <title>Genome sequences of three Agrobacterium biovars help elucidate the evolution of multichromosome genomes in bacteria.</title>
        <authorList>
            <person name="Slater S.C."/>
            <person name="Goldman B.S."/>
            <person name="Goodner B."/>
            <person name="Setubal J.C."/>
            <person name="Farrand S.K."/>
            <person name="Nester E.W."/>
            <person name="Burr T.J."/>
            <person name="Banta L."/>
            <person name="Dickerman A.W."/>
            <person name="Paulsen I."/>
            <person name="Otten L."/>
            <person name="Suen G."/>
            <person name="Welch R."/>
            <person name="Almeida N.F."/>
            <person name="Arnold F."/>
            <person name="Burton O.T."/>
            <person name="Du Z."/>
            <person name="Ewing A."/>
            <person name="Godsy E."/>
            <person name="Heisel S."/>
            <person name="Houmiel K.L."/>
            <person name="Jhaveri J."/>
            <person name="Lu J."/>
            <person name="Miller N.M."/>
            <person name="Norton S."/>
            <person name="Chen Q."/>
            <person name="Phoolcharoen W."/>
            <person name="Ohlin V."/>
            <person name="Ondrusek D."/>
            <person name="Pride N."/>
            <person name="Stricklin S.L."/>
            <person name="Sun J."/>
            <person name="Wheeler C."/>
            <person name="Wilson L."/>
            <person name="Zhu H."/>
            <person name="Wood D.W."/>
        </authorList>
    </citation>
    <scope>NUCLEOTIDE SEQUENCE [LARGE SCALE GENOMIC DNA]</scope>
    <source>
        <strain evidence="3">S4 / ATCC BAA-846</strain>
    </source>
</reference>
<dbReference type="InterPro" id="IPR036388">
    <property type="entry name" value="WH-like_DNA-bd_sf"/>
</dbReference>
<dbReference type="EMBL" id="CP000634">
    <property type="protein sequence ID" value="ACM39162.1"/>
    <property type="molecule type" value="Genomic_DNA"/>
</dbReference>
<dbReference type="InterPro" id="IPR018541">
    <property type="entry name" value="Ftsk_gamma"/>
</dbReference>
<dbReference type="InterPro" id="IPR029063">
    <property type="entry name" value="SAM-dependent_MTases_sf"/>
</dbReference>
<organism evidence="2 3">
    <name type="scientific">Allorhizobium ampelinum (strain ATCC BAA-846 / DSM 112012 / S4)</name>
    <name type="common">Agrobacterium vitis (strain S4)</name>
    <dbReference type="NCBI Taxonomy" id="311402"/>
    <lineage>
        <taxon>Bacteria</taxon>
        <taxon>Pseudomonadati</taxon>
        <taxon>Pseudomonadota</taxon>
        <taxon>Alphaproteobacteria</taxon>
        <taxon>Hyphomicrobiales</taxon>
        <taxon>Rhizobiaceae</taxon>
        <taxon>Rhizobium/Agrobacterium group</taxon>
        <taxon>Allorhizobium</taxon>
        <taxon>Allorhizobium ampelinum</taxon>
    </lineage>
</organism>
<protein>
    <recommendedName>
        <fullName evidence="1">FtsK gamma domain-containing protein</fullName>
    </recommendedName>
</protein>
<dbReference type="PROSITE" id="PS00092">
    <property type="entry name" value="N6_MTASE"/>
    <property type="match status" value="1"/>
</dbReference>
<dbReference type="SUPFAM" id="SSF53335">
    <property type="entry name" value="S-adenosyl-L-methionine-dependent methyltransferases"/>
    <property type="match status" value="1"/>
</dbReference>
<name>B9K2R4_ALLAM</name>
<evidence type="ECO:0000313" key="2">
    <source>
        <dbReference type="EMBL" id="ACM39162.1"/>
    </source>
</evidence>
<feature type="domain" description="FtsK gamma" evidence="1">
    <location>
        <begin position="522"/>
        <end position="587"/>
    </location>
</feature>
<dbReference type="Proteomes" id="UP000001596">
    <property type="component" value="Chromosome 2"/>
</dbReference>
<sequence length="591" mass="64833">MNALTPITADTSELVITIERARLAFDAGDVQAAFLLSSGAYEQAKAAGRYAEKVKASREMIDKARRMQADALKIESLCTVAMADAVDEAQTQGKLSRGGRPETVQGEDRFSLEDVGIDKRRLHEARHLRNAERAQPGFIDRVVEARVNEGLEPSRASIKTAAGHAIGTKSRSQEERGVNAYFTHECAVATLLALESFSADVLEPACGDGGISRPMQAAGYTMELADIVDRGLANQHGELQRVEDFLQSRPTDLGRDIVTNPPYGKEILNRFVAHALRTHRPRKMALLLNLNFMCGCEDKDRIFAMEECPPSRIYVFTRRLPMMHQEGWTGPEASSQMNTAWFVWEQNEDGSYGQGFPQLIRIDWRKFEGVAALPPGAGGHVGPVGRPVVDQEEPKRTTPVKTIDQRVEEEFERAMLWIKHMEPFDLRRFRSNVAVREDVAKALLDAMQFNGLIEPAGDDQWVISSKGISSAIDVAAVVATREWRARAANRGPDTISGKQASLVIGDEFQGAVDVAADDAAAPTEADPLYANALDLVSRTGKASVDYFKRELKLGHAKAAAIVARLIAEGLVSEPDAAGRRTIFTDKIKGAL</sequence>
<evidence type="ECO:0000259" key="1">
    <source>
        <dbReference type="SMART" id="SM00843"/>
    </source>
</evidence>
<proteinExistence type="predicted"/>
<keyword evidence="3" id="KW-1185">Reference proteome</keyword>
<dbReference type="AlphaFoldDB" id="B9K2R4"/>
<evidence type="ECO:0000313" key="3">
    <source>
        <dbReference type="Proteomes" id="UP000001596"/>
    </source>
</evidence>
<dbReference type="HOGENOM" id="CLU_032710_0_0_5"/>
<dbReference type="KEGG" id="avi:Avi_6173"/>
<dbReference type="Pfam" id="PF09397">
    <property type="entry name" value="FtsK_gamma"/>
    <property type="match status" value="1"/>
</dbReference>
<dbReference type="RefSeq" id="WP_012654404.1">
    <property type="nucleotide sequence ID" value="NC_011988.1"/>
</dbReference>